<evidence type="ECO:0000256" key="1">
    <source>
        <dbReference type="ARBA" id="ARBA00004477"/>
    </source>
</evidence>
<dbReference type="InterPro" id="IPR003388">
    <property type="entry name" value="Reticulon"/>
</dbReference>
<gene>
    <name evidence="9" type="ORF">P4O66_012721</name>
</gene>
<evidence type="ECO:0000313" key="9">
    <source>
        <dbReference type="EMBL" id="KAK1792813.1"/>
    </source>
</evidence>
<keyword evidence="5 6" id="KW-0472">Membrane</keyword>
<evidence type="ECO:0000259" key="8">
    <source>
        <dbReference type="PROSITE" id="PS50845"/>
    </source>
</evidence>
<feature type="compositionally biased region" description="Low complexity" evidence="7">
    <location>
        <begin position="224"/>
        <end position="237"/>
    </location>
</feature>
<dbReference type="PROSITE" id="PS50845">
    <property type="entry name" value="RETICULON"/>
    <property type="match status" value="1"/>
</dbReference>
<keyword evidence="3 6" id="KW-0256">Endoplasmic reticulum</keyword>
<dbReference type="InterPro" id="IPR046964">
    <property type="entry name" value="RTN1-4"/>
</dbReference>
<dbReference type="FunFam" id="1.20.5.2480:FF:000001">
    <property type="entry name" value="Reticulon"/>
    <property type="match status" value="1"/>
</dbReference>
<evidence type="ECO:0000256" key="2">
    <source>
        <dbReference type="ARBA" id="ARBA00022692"/>
    </source>
</evidence>
<evidence type="ECO:0000256" key="4">
    <source>
        <dbReference type="ARBA" id="ARBA00022989"/>
    </source>
</evidence>
<feature type="transmembrane region" description="Helical" evidence="6">
    <location>
        <begin position="867"/>
        <end position="888"/>
    </location>
</feature>
<dbReference type="AlphaFoldDB" id="A0AAD9DTN6"/>
<name>A0AAD9DTN6_9TELE</name>
<dbReference type="GO" id="GO:0071787">
    <property type="term" value="P:endoplasmic reticulum tubular network formation"/>
    <property type="evidence" value="ECO:0007669"/>
    <property type="project" value="TreeGrafter"/>
</dbReference>
<feature type="domain" description="Reticulon" evidence="8">
    <location>
        <begin position="738"/>
        <end position="925"/>
    </location>
</feature>
<feature type="transmembrane region" description="Helical" evidence="6">
    <location>
        <begin position="752"/>
        <end position="781"/>
    </location>
</feature>
<dbReference type="PANTHER" id="PTHR45799">
    <property type="entry name" value="RETICULON-LIKE PROTEIN"/>
    <property type="match status" value="1"/>
</dbReference>
<dbReference type="Proteomes" id="UP001239994">
    <property type="component" value="Unassembled WGS sequence"/>
</dbReference>
<evidence type="ECO:0000313" key="10">
    <source>
        <dbReference type="Proteomes" id="UP001239994"/>
    </source>
</evidence>
<feature type="region of interest" description="Disordered" evidence="7">
    <location>
        <begin position="221"/>
        <end position="259"/>
    </location>
</feature>
<reference evidence="9" key="1">
    <citation type="submission" date="2023-03" db="EMBL/GenBank/DDBJ databases">
        <title>Electrophorus voltai genome.</title>
        <authorList>
            <person name="Bian C."/>
        </authorList>
    </citation>
    <scope>NUCLEOTIDE SEQUENCE</scope>
    <source>
        <strain evidence="9">CB-2022</strain>
        <tissue evidence="9">Muscle</tissue>
    </source>
</reference>
<accession>A0AAD9DTN6</accession>
<dbReference type="EMBL" id="JAROKS010000019">
    <property type="protein sequence ID" value="KAK1792813.1"/>
    <property type="molecule type" value="Genomic_DNA"/>
</dbReference>
<feature type="region of interest" description="Disordered" evidence="7">
    <location>
        <begin position="51"/>
        <end position="80"/>
    </location>
</feature>
<dbReference type="GO" id="GO:0030182">
    <property type="term" value="P:neuron differentiation"/>
    <property type="evidence" value="ECO:0007669"/>
    <property type="project" value="TreeGrafter"/>
</dbReference>
<comment type="subcellular location">
    <subcellularLocation>
        <location evidence="1 6">Endoplasmic reticulum membrane</location>
        <topology evidence="1 6">Multi-pass membrane protein</topology>
    </subcellularLocation>
</comment>
<feature type="compositionally biased region" description="Polar residues" evidence="7">
    <location>
        <begin position="458"/>
        <end position="471"/>
    </location>
</feature>
<feature type="region of interest" description="Disordered" evidence="7">
    <location>
        <begin position="410"/>
        <end position="471"/>
    </location>
</feature>
<organism evidence="9 10">
    <name type="scientific">Electrophorus voltai</name>
    <dbReference type="NCBI Taxonomy" id="2609070"/>
    <lineage>
        <taxon>Eukaryota</taxon>
        <taxon>Metazoa</taxon>
        <taxon>Chordata</taxon>
        <taxon>Craniata</taxon>
        <taxon>Vertebrata</taxon>
        <taxon>Euteleostomi</taxon>
        <taxon>Actinopterygii</taxon>
        <taxon>Neopterygii</taxon>
        <taxon>Teleostei</taxon>
        <taxon>Ostariophysi</taxon>
        <taxon>Gymnotiformes</taxon>
        <taxon>Gymnotoidei</taxon>
        <taxon>Gymnotidae</taxon>
        <taxon>Electrophorus</taxon>
    </lineage>
</organism>
<dbReference type="GO" id="GO:0014069">
    <property type="term" value="C:postsynaptic density"/>
    <property type="evidence" value="ECO:0007669"/>
    <property type="project" value="TreeGrafter"/>
</dbReference>
<dbReference type="Pfam" id="PF02453">
    <property type="entry name" value="Reticulon"/>
    <property type="match status" value="1"/>
</dbReference>
<keyword evidence="2 6" id="KW-0812">Transmembrane</keyword>
<keyword evidence="4 6" id="KW-1133">Transmembrane helix</keyword>
<proteinExistence type="predicted"/>
<feature type="compositionally biased region" description="Basic and acidic residues" evidence="7">
    <location>
        <begin position="57"/>
        <end position="70"/>
    </location>
</feature>
<evidence type="ECO:0000256" key="6">
    <source>
        <dbReference type="RuleBase" id="RU210713"/>
    </source>
</evidence>
<evidence type="ECO:0000256" key="7">
    <source>
        <dbReference type="SAM" id="MobiDB-lite"/>
    </source>
</evidence>
<evidence type="ECO:0000256" key="3">
    <source>
        <dbReference type="ARBA" id="ARBA00022824"/>
    </source>
</evidence>
<keyword evidence="10" id="KW-1185">Reference proteome</keyword>
<dbReference type="Gene3D" id="1.20.5.2480">
    <property type="match status" value="1"/>
</dbReference>
<dbReference type="GO" id="GO:0005789">
    <property type="term" value="C:endoplasmic reticulum membrane"/>
    <property type="evidence" value="ECO:0007669"/>
    <property type="project" value="UniProtKB-SubCell"/>
</dbReference>
<comment type="caution">
    <text evidence="9">The sequence shown here is derived from an EMBL/GenBank/DDBJ whole genome shotgun (WGS) entry which is preliminary data.</text>
</comment>
<protein>
    <recommendedName>
        <fullName evidence="6">Reticulon</fullName>
    </recommendedName>
</protein>
<sequence length="925" mass="99154">MADSERVSSTTQNEVEDEPKAQQEFGLGGLNISVDATDEYAGLVGGAQYVTGLQESPRPEPHGSHQEGAEQLRPPVPSALEHEALVTSTVAEEAVAPITNTAETELREKIAYLNSVAFEVAHEPDSTRTGAVYEVTVKTGAVPGPEALHALVTAAAATVVAEPLGTSSVKPGDAAGESFVYQQNVIQEEEISTTQTVRPTAAPVVEAEAIFQSARVTAAPAAEPVSTGGPVGTVTSPPGQPTLEEPTSAAPAPSYEPSLPPSVAVAAAPPLMQFSSEIWNSSPIASQASTKITMDSFNDDSPSRNTPRYDLDVLNQSDDDLMLEMKKNPFQGFSPVDSAVSEFSHFGETTEDTRAAAKMSDSPSPDLVQNAQEGEFQGEAPLQDFEQSYVSREAVTESLRQQLASSDLFSTASKGHGESGLPPSLPDILKSSPHNHDKLDSGSSEGSPDFSPVHRSGNDSPNAPFSMSANNPFAFDTKIPLLKEMTEETEARAAEKAKLEEEKASEQMFGAFDLVKVAEISPKGIETIAEERDDFKTSSQDSVPMVDKFECLSFPTGKAQDHSDSESPSADSLSPVLEAMAKNPTSFQIEPEKSIAKEEAEAADEVSEQEVSSEEFEFLEKPPRGAIDEFLETLDNTKFAKASEIADVEDTVPKPEERFADAGSLAQEIKNQSSYLLLTEPLDGSSPGRGKAGLELSDFQVTSQIPVAPSTVVKTEAPTAKKVEPKDTELPSLSSGAVVDLLYWRDVKNTGVVFGALLLLLLSLSACSIISVLSYVALALLSVSITFRIYKGVLQAIQKSDEGHPFKLYLDQEIALSQELVHKYSDVALGRVNAVLIELRRLFLVEDLVDSLKFAVVMWILTYVGALFNGLTLLILGLVGVFTVPIIYEKHQTQIDHYVALVNNQIKDIVGKIQAKIPGAKKKSE</sequence>
<evidence type="ECO:0000256" key="5">
    <source>
        <dbReference type="ARBA" id="ARBA00023136"/>
    </source>
</evidence>
<dbReference type="PANTHER" id="PTHR45799:SF2">
    <property type="entry name" value="RETICULON-LIKE PROTEIN"/>
    <property type="match status" value="1"/>
</dbReference>
<feature type="region of interest" description="Disordered" evidence="7">
    <location>
        <begin position="1"/>
        <end position="27"/>
    </location>
</feature>
<dbReference type="GO" id="GO:0043005">
    <property type="term" value="C:neuron projection"/>
    <property type="evidence" value="ECO:0007669"/>
    <property type="project" value="TreeGrafter"/>
</dbReference>
<dbReference type="GO" id="GO:0007420">
    <property type="term" value="P:brain development"/>
    <property type="evidence" value="ECO:0007669"/>
    <property type="project" value="TreeGrafter"/>
</dbReference>